<sequence>MGELVKLEVKNIEIDFIYLYNYIKVLFIGVLCSNNENIPLETDKDNIHNCIRTFVINGDDSHEEIEKKWTAIPPTKYYNAYNSVYVGSIIVVAFYLLSLKSLHTIEEKSAHALSNLIPTNIHPFLHEYVLSGNFLYTLLRIISGSYIIIGLMESVYWIFIKSKNILLNIISIIVFGLFAVACGKIGYSVIMWIVSLILRLVEDYSIISNIIVYGYLFFRTIVLYNNIYMVYKKRHSNRHISEYIASIVYIILLIMSIAAVIYTYSDNIFEIIEYVVYCD</sequence>
<dbReference type="HOGENOM" id="CLU_1008631_0_0_1"/>
<dbReference type="InParanoid" id="I3EJT7"/>
<dbReference type="VEuPathDB" id="MicrosporidiaDB:NEQG_00254"/>
<protein>
    <submittedName>
        <fullName evidence="2">Uncharacterized protein</fullName>
    </submittedName>
</protein>
<name>I3EJT7_NEMP3</name>
<evidence type="ECO:0000313" key="3">
    <source>
        <dbReference type="Proteomes" id="UP000002872"/>
    </source>
</evidence>
<feature type="transmembrane region" description="Helical" evidence="1">
    <location>
        <begin position="77"/>
        <end position="97"/>
    </location>
</feature>
<dbReference type="Proteomes" id="UP000002872">
    <property type="component" value="Unassembled WGS sequence"/>
</dbReference>
<accession>I3EJT7</accession>
<reference evidence="2" key="1">
    <citation type="submission" date="2011-01" db="EMBL/GenBank/DDBJ databases">
        <title>The Genome Sequence of Nematocida parisii strain ERTm3.</title>
        <authorList>
            <consortium name="The Broad Institute Genome Sequencing Platform"/>
            <consortium name="The Broad Institute Genome Sequencing Center for Infectious Disease"/>
            <person name="Cuomo C."/>
            <person name="Troemel E."/>
            <person name="Young S.K."/>
            <person name="Zeng Q."/>
            <person name="Gargeya S."/>
            <person name="Fitzgerald M."/>
            <person name="Haas B."/>
            <person name="Abouelleil A."/>
            <person name="Alvarado L."/>
            <person name="Arachchi H.M."/>
            <person name="Berlin A."/>
            <person name="Chapman S.B."/>
            <person name="Gearin G."/>
            <person name="Goldberg J."/>
            <person name="Griggs A."/>
            <person name="Gujja S."/>
            <person name="Hansen M."/>
            <person name="Heiman D."/>
            <person name="Howarth C."/>
            <person name="Larimer J."/>
            <person name="Lui A."/>
            <person name="MacDonald P.J.P."/>
            <person name="McCowen C."/>
            <person name="Montmayeur A."/>
            <person name="Murphy C."/>
            <person name="Neiman D."/>
            <person name="Pearson M."/>
            <person name="Priest M."/>
            <person name="Roberts A."/>
            <person name="Saif S."/>
            <person name="Shea T."/>
            <person name="Sisk P."/>
            <person name="Stolte C."/>
            <person name="Sykes S."/>
            <person name="Wortman J."/>
            <person name="Nusbaum C."/>
            <person name="Birren B."/>
        </authorList>
    </citation>
    <scope>NUCLEOTIDE SEQUENCE</scope>
    <source>
        <strain evidence="2">ERTm3</strain>
    </source>
</reference>
<feature type="transmembrane region" description="Helical" evidence="1">
    <location>
        <begin position="134"/>
        <end position="158"/>
    </location>
</feature>
<keyword evidence="1" id="KW-0812">Transmembrane</keyword>
<keyword evidence="1" id="KW-0472">Membrane</keyword>
<keyword evidence="1" id="KW-1133">Transmembrane helix</keyword>
<gene>
    <name evidence="2" type="ORF">NEQG_00254</name>
</gene>
<dbReference type="EMBL" id="GL870876">
    <property type="protein sequence ID" value="EIJ89484.1"/>
    <property type="molecule type" value="Genomic_DNA"/>
</dbReference>
<feature type="transmembrane region" description="Helical" evidence="1">
    <location>
        <begin position="165"/>
        <end position="198"/>
    </location>
</feature>
<evidence type="ECO:0000256" key="1">
    <source>
        <dbReference type="SAM" id="Phobius"/>
    </source>
</evidence>
<keyword evidence="3" id="KW-1185">Reference proteome</keyword>
<organism evidence="2 3">
    <name type="scientific">Nematocida parisii (strain ERTm3)</name>
    <name type="common">Nematode killer fungus</name>
    <dbReference type="NCBI Taxonomy" id="935791"/>
    <lineage>
        <taxon>Eukaryota</taxon>
        <taxon>Fungi</taxon>
        <taxon>Fungi incertae sedis</taxon>
        <taxon>Microsporidia</taxon>
        <taxon>Nematocida</taxon>
    </lineage>
</organism>
<feature type="transmembrane region" description="Helical" evidence="1">
    <location>
        <begin position="210"/>
        <end position="231"/>
    </location>
</feature>
<dbReference type="OrthoDB" id="10395374at2759"/>
<evidence type="ECO:0000313" key="2">
    <source>
        <dbReference type="EMBL" id="EIJ89484.1"/>
    </source>
</evidence>
<dbReference type="AlphaFoldDB" id="I3EJT7"/>
<proteinExistence type="predicted"/>
<feature type="transmembrane region" description="Helical" evidence="1">
    <location>
        <begin position="243"/>
        <end position="264"/>
    </location>
</feature>